<evidence type="ECO:0000256" key="1">
    <source>
        <dbReference type="SAM" id="MobiDB-lite"/>
    </source>
</evidence>
<name>A0A448YLE1_BRENA</name>
<dbReference type="OrthoDB" id="27934at2759"/>
<dbReference type="FunCoup" id="A0A448YLE1">
    <property type="interactions" value="12"/>
</dbReference>
<feature type="region of interest" description="Disordered" evidence="1">
    <location>
        <begin position="35"/>
        <end position="85"/>
    </location>
</feature>
<dbReference type="STRING" id="13370.A0A448YLE1"/>
<keyword evidence="3" id="KW-1185">Reference proteome</keyword>
<reference evidence="2 3" key="1">
    <citation type="submission" date="2018-12" db="EMBL/GenBank/DDBJ databases">
        <authorList>
            <person name="Tiukova I."/>
            <person name="Dainat J."/>
        </authorList>
    </citation>
    <scope>NUCLEOTIDE SEQUENCE [LARGE SCALE GENOMIC DNA]</scope>
</reference>
<dbReference type="Proteomes" id="UP000290900">
    <property type="component" value="Unassembled WGS sequence"/>
</dbReference>
<proteinExistence type="predicted"/>
<sequence length="347" mass="39485">MKEPPNLQSTPIHSHIGLNESSISTEIANESVVSEQEELYGEIRPAPEKLKEPTSLPVLSNGLVIPRKRPSSKVQSSAKSPATGMRKVLHGHVKMPIKQSRNFTSPLPRRIPSLAGSPIPDLSPSGSVKDGKYGNILSTPVSNSMSPLAVRSFSSPSADLRSIKIPLQVQLNQLSKESYVGESERELKRKMLKYKGMFDKLEKIKKQREGGENDELDQLIDKWRDAARAASNYMLNEARLKINKMGGIEEYRRKQQTSKLRKLKFQYDSTMLSEIEEYMNTEKYKNLDTFEKQEVIDRKREIEKISEKIENGEYEANDEHNDSEFSMKELFGQLHLDYDLVWGAKTD</sequence>
<gene>
    <name evidence="2" type="ORF">BRENAR_LOCUS2494</name>
</gene>
<evidence type="ECO:0000313" key="2">
    <source>
        <dbReference type="EMBL" id="VEU21762.1"/>
    </source>
</evidence>
<evidence type="ECO:0000313" key="3">
    <source>
        <dbReference type="Proteomes" id="UP000290900"/>
    </source>
</evidence>
<organism evidence="2 3">
    <name type="scientific">Brettanomyces naardenensis</name>
    <name type="common">Yeast</name>
    <dbReference type="NCBI Taxonomy" id="13370"/>
    <lineage>
        <taxon>Eukaryota</taxon>
        <taxon>Fungi</taxon>
        <taxon>Dikarya</taxon>
        <taxon>Ascomycota</taxon>
        <taxon>Saccharomycotina</taxon>
        <taxon>Pichiomycetes</taxon>
        <taxon>Pichiales</taxon>
        <taxon>Pichiaceae</taxon>
        <taxon>Brettanomyces</taxon>
    </lineage>
</organism>
<feature type="region of interest" description="Disordered" evidence="1">
    <location>
        <begin position="1"/>
        <end position="21"/>
    </location>
</feature>
<accession>A0A448YLE1</accession>
<feature type="compositionally biased region" description="Polar residues" evidence="1">
    <location>
        <begin position="1"/>
        <end position="12"/>
    </location>
</feature>
<dbReference type="Gene3D" id="6.10.140.1020">
    <property type="match status" value="1"/>
</dbReference>
<dbReference type="InParanoid" id="A0A448YLE1"/>
<dbReference type="AlphaFoldDB" id="A0A448YLE1"/>
<protein>
    <submittedName>
        <fullName evidence="2">DEKNAAC102714</fullName>
    </submittedName>
</protein>
<dbReference type="EMBL" id="CAACVR010000012">
    <property type="protein sequence ID" value="VEU21762.1"/>
    <property type="molecule type" value="Genomic_DNA"/>
</dbReference>